<dbReference type="CDD" id="cd06444">
    <property type="entry name" value="DNA_pol_A"/>
    <property type="match status" value="1"/>
</dbReference>
<protein>
    <recommendedName>
        <fullName evidence="1">DNA-directed DNA polymerase</fullName>
        <ecNumber evidence="1">2.7.7.7</ecNumber>
    </recommendedName>
</protein>
<dbReference type="PANTHER" id="PTHR10133:SF27">
    <property type="entry name" value="DNA POLYMERASE NU"/>
    <property type="match status" value="1"/>
</dbReference>
<keyword evidence="2" id="KW-0235">DNA replication</keyword>
<reference evidence="6 7" key="1">
    <citation type="submission" date="2021-01" db="EMBL/GenBank/DDBJ databases">
        <title>Genome public.</title>
        <authorList>
            <person name="Liu C."/>
            <person name="Sun Q."/>
        </authorList>
    </citation>
    <scope>NUCLEOTIDE SEQUENCE [LARGE SCALE GENOMIC DNA]</scope>
    <source>
        <strain evidence="6 7">JC656</strain>
    </source>
</reference>
<dbReference type="Pfam" id="PF00476">
    <property type="entry name" value="DNA_pol_A"/>
    <property type="match status" value="1"/>
</dbReference>
<evidence type="ECO:0000256" key="4">
    <source>
        <dbReference type="SAM" id="MobiDB-lite"/>
    </source>
</evidence>
<feature type="domain" description="DNA-directed DNA polymerase family A palm" evidence="5">
    <location>
        <begin position="317"/>
        <end position="517"/>
    </location>
</feature>
<dbReference type="Gene3D" id="3.30.70.370">
    <property type="match status" value="1"/>
</dbReference>
<organism evidence="6 7">
    <name type="scientific">Sinomonas cellulolyticus</name>
    <dbReference type="NCBI Taxonomy" id="2801916"/>
    <lineage>
        <taxon>Bacteria</taxon>
        <taxon>Bacillati</taxon>
        <taxon>Actinomycetota</taxon>
        <taxon>Actinomycetes</taxon>
        <taxon>Micrococcales</taxon>
        <taxon>Micrococcaceae</taxon>
        <taxon>Sinomonas</taxon>
    </lineage>
</organism>
<keyword evidence="6" id="KW-0378">Hydrolase</keyword>
<dbReference type="EC" id="2.7.7.7" evidence="1"/>
<dbReference type="NCBIfam" id="NF011538">
    <property type="entry name" value="PRK14975.1-1"/>
    <property type="match status" value="1"/>
</dbReference>
<dbReference type="SMART" id="SM00482">
    <property type="entry name" value="POLAc"/>
    <property type="match status" value="1"/>
</dbReference>
<dbReference type="PANTHER" id="PTHR10133">
    <property type="entry name" value="DNA POLYMERASE I"/>
    <property type="match status" value="1"/>
</dbReference>
<evidence type="ECO:0000256" key="3">
    <source>
        <dbReference type="ARBA" id="ARBA00049244"/>
    </source>
</evidence>
<evidence type="ECO:0000256" key="2">
    <source>
        <dbReference type="ARBA" id="ARBA00022705"/>
    </source>
</evidence>
<feature type="region of interest" description="Disordered" evidence="4">
    <location>
        <begin position="425"/>
        <end position="452"/>
    </location>
</feature>
<evidence type="ECO:0000256" key="1">
    <source>
        <dbReference type="ARBA" id="ARBA00012417"/>
    </source>
</evidence>
<evidence type="ECO:0000313" key="7">
    <source>
        <dbReference type="Proteomes" id="UP000639051"/>
    </source>
</evidence>
<dbReference type="InterPro" id="IPR001098">
    <property type="entry name" value="DNA-dir_DNA_pol_A_palm_dom"/>
</dbReference>
<dbReference type="InterPro" id="IPR043502">
    <property type="entry name" value="DNA/RNA_pol_sf"/>
</dbReference>
<dbReference type="Gene3D" id="1.10.150.20">
    <property type="entry name" value="5' to 3' exonuclease, C-terminal subdomain"/>
    <property type="match status" value="1"/>
</dbReference>
<dbReference type="RefSeq" id="WP_189693991.1">
    <property type="nucleotide sequence ID" value="NZ_BNCM01000007.1"/>
</dbReference>
<accession>A0ABS1K453</accession>
<keyword evidence="6" id="KW-0269">Exonuclease</keyword>
<comment type="caution">
    <text evidence="6">The sequence shown here is derived from an EMBL/GenBank/DDBJ whole genome shotgun (WGS) entry which is preliminary data.</text>
</comment>
<keyword evidence="7" id="KW-1185">Reference proteome</keyword>
<keyword evidence="6" id="KW-0540">Nuclease</keyword>
<evidence type="ECO:0000259" key="5">
    <source>
        <dbReference type="SMART" id="SM00482"/>
    </source>
</evidence>
<name>A0ABS1K453_9MICC</name>
<comment type="catalytic activity">
    <reaction evidence="3">
        <text>DNA(n) + a 2'-deoxyribonucleoside 5'-triphosphate = DNA(n+1) + diphosphate</text>
        <dbReference type="Rhea" id="RHEA:22508"/>
        <dbReference type="Rhea" id="RHEA-COMP:17339"/>
        <dbReference type="Rhea" id="RHEA-COMP:17340"/>
        <dbReference type="ChEBI" id="CHEBI:33019"/>
        <dbReference type="ChEBI" id="CHEBI:61560"/>
        <dbReference type="ChEBI" id="CHEBI:173112"/>
        <dbReference type="EC" id="2.7.7.7"/>
    </reaction>
</comment>
<sequence length="558" mass="59710">MYELVAPAPGGAALIRRLGRTGRPTGDTECVAQAELPEAVRRIEQRHGPRWVWERTAEVYPALLTAGVEVDRCHDLSLSAAILASSAFVSPAYTPRIGLPGSTDPDAEPAGVLAPGPLSPFQGTLFEPAAARGPGIDELEDELQSQLAAVARSPAASRLRLLLAAESAGALIAIEMQQAGMPWDAAVHDALLTARLGPRPSPGARPALLEAKAGELRTLLGAPRLNPDSPRELMQALHRAGVEARTTRAWELRQFRHPAITPLLEYKKMARLLSANGWAWIDAWVRDGRFRPEYVVGGVVTGRWASRGGGALQIPAEVRSAARALPGHRLVVADAAQLEPRVLAALAGDGAMAEAARGQDLYAGIAASGFGGDRTQAKVALLGAIYGATTGESGRLMPQLTRMYPRAVALVEQAARDGERGLTVTTHLGRSTPAPSARWRASQRTTTAEEQRRGDAVARDRGRFTRNFIVQGTAAEWAECWMADLRGRLRRIRRQGLTAELVYFLHDEVVIHAEEAAAEACAAAAREAARAAGRLLFPGVPVEFPLTVAVVRSYDQAK</sequence>
<proteinExistence type="predicted"/>
<dbReference type="InterPro" id="IPR002298">
    <property type="entry name" value="DNA_polymerase_A"/>
</dbReference>
<dbReference type="GO" id="GO:0004527">
    <property type="term" value="F:exonuclease activity"/>
    <property type="evidence" value="ECO:0007669"/>
    <property type="project" value="UniProtKB-KW"/>
</dbReference>
<gene>
    <name evidence="6" type="ORF">JJE72_09230</name>
</gene>
<evidence type="ECO:0000313" key="6">
    <source>
        <dbReference type="EMBL" id="MBL0705687.1"/>
    </source>
</evidence>
<dbReference type="Proteomes" id="UP000639051">
    <property type="component" value="Unassembled WGS sequence"/>
</dbReference>
<dbReference type="EMBL" id="JAERRC010000022">
    <property type="protein sequence ID" value="MBL0705687.1"/>
    <property type="molecule type" value="Genomic_DNA"/>
</dbReference>
<dbReference type="SUPFAM" id="SSF56672">
    <property type="entry name" value="DNA/RNA polymerases"/>
    <property type="match status" value="1"/>
</dbReference>